<reference evidence="1" key="1">
    <citation type="submission" date="2022-11" db="EMBL/GenBank/DDBJ databases">
        <title>beta-Carotene-producing bacterium, Jeongeuplla avenae sp. nov., alleviates the salt stress of Arabidopsis seedlings.</title>
        <authorList>
            <person name="Jiang L."/>
            <person name="Lee J."/>
        </authorList>
    </citation>
    <scope>NUCLEOTIDE SEQUENCE</scope>
    <source>
        <strain evidence="1">DY_R2A_6</strain>
    </source>
</reference>
<keyword evidence="2" id="KW-1185">Reference proteome</keyword>
<proteinExistence type="predicted"/>
<sequence>MTRREAMLGLGAAVSAAAIGRPFGAMAQEASLEIVARSPVLTNGAAALGDGTIILNAPRMPGHGRTPSLLRVGVDGSVAPFPGNAWNAWTPGGDGRDALVCVNACRVAGDDSLWLIDQGTNGDGEPPAGAQKIVRFAPDGGEPIEVLRFDAGLLPPGARMNDLRLHGDVVYVTDSGLGGILVHDRSSGRTVRRLSGHPLLKETAGRPQKGFGGRLLVDEAGETSAVHSDLIEVSPDGAWLYFAAPSGPMRRIATSALNDPGLTDADLADRIETAFEMPTVHGTAMDDLGNVYLADIERRRVVVRSSSGREAVLVADERLVSPDAMFITSDRRLLIPAPQLELLAPMNGGKDATTPPFETFAIALPERLGDLPLGSALRF</sequence>
<protein>
    <submittedName>
        <fullName evidence="1">Uncharacterized protein</fullName>
    </submittedName>
</protein>
<gene>
    <name evidence="1" type="ORF">OXU80_25990</name>
</gene>
<evidence type="ECO:0000313" key="1">
    <source>
        <dbReference type="EMBL" id="WAJ28230.1"/>
    </source>
</evidence>
<name>A0ACD4NMY5_9HYPH</name>
<organism evidence="1 2">
    <name type="scientific">Antarcticirhabdus aurantiaca</name>
    <dbReference type="NCBI Taxonomy" id="2606717"/>
    <lineage>
        <taxon>Bacteria</taxon>
        <taxon>Pseudomonadati</taxon>
        <taxon>Pseudomonadota</taxon>
        <taxon>Alphaproteobacteria</taxon>
        <taxon>Hyphomicrobiales</taxon>
        <taxon>Aurantimonadaceae</taxon>
        <taxon>Antarcticirhabdus</taxon>
    </lineage>
</organism>
<dbReference type="Proteomes" id="UP001163223">
    <property type="component" value="Chromosome"/>
</dbReference>
<accession>A0ACD4NMY5</accession>
<dbReference type="EMBL" id="CP113520">
    <property type="protein sequence ID" value="WAJ28230.1"/>
    <property type="molecule type" value="Genomic_DNA"/>
</dbReference>
<evidence type="ECO:0000313" key="2">
    <source>
        <dbReference type="Proteomes" id="UP001163223"/>
    </source>
</evidence>